<keyword evidence="1" id="KW-1133">Transmembrane helix</keyword>
<evidence type="ECO:0000256" key="1">
    <source>
        <dbReference type="SAM" id="Phobius"/>
    </source>
</evidence>
<keyword evidence="1" id="KW-0812">Transmembrane</keyword>
<name>A0A0F9NKA0_9ZZZZ</name>
<dbReference type="EMBL" id="LAZR01007969">
    <property type="protein sequence ID" value="KKM81757.1"/>
    <property type="molecule type" value="Genomic_DNA"/>
</dbReference>
<organism evidence="2">
    <name type="scientific">marine sediment metagenome</name>
    <dbReference type="NCBI Taxonomy" id="412755"/>
    <lineage>
        <taxon>unclassified sequences</taxon>
        <taxon>metagenomes</taxon>
        <taxon>ecological metagenomes</taxon>
    </lineage>
</organism>
<feature type="transmembrane region" description="Helical" evidence="1">
    <location>
        <begin position="249"/>
        <end position="276"/>
    </location>
</feature>
<accession>A0A0F9NKA0</accession>
<feature type="transmembrane region" description="Helical" evidence="1">
    <location>
        <begin position="374"/>
        <end position="391"/>
    </location>
</feature>
<comment type="caution">
    <text evidence="2">The sequence shown here is derived from an EMBL/GenBank/DDBJ whole genome shotgun (WGS) entry which is preliminary data.</text>
</comment>
<feature type="transmembrane region" description="Helical" evidence="1">
    <location>
        <begin position="308"/>
        <end position="326"/>
    </location>
</feature>
<evidence type="ECO:0008006" key="3">
    <source>
        <dbReference type="Google" id="ProtNLM"/>
    </source>
</evidence>
<sequence length="419" mass="47756">MNKNIVQFVFILFLLLPFAMNAHRPDRSLIYLRVYETAGIDGRFEIMASELDKYLGIDLGKHPSVEEVAVYSEKIQKYLLAHSAFSSVYGKHNIIFTDEISILNIDFGSFVAIHFKLDNIVQLPDELEVTYSVFFDENPLQTNALGMEYNWKAGLINNEKIMALDFTPGQKTKTLDLTDTSVWKGFMAMMKQGAWHIWIGIDHILFLLALILPSVVRREKVMLDIGNNQAVATKSSRWKWIAVGEFKPAFWYILKIVTFFTIAHTITLSLASLGIINLPSRWVESIIAFSIGLAAYHNIKPIFMGKEWAIAFIFGLFHGFGFATVLSELGFKGENLSLSLLGFNIGVELGQVVIILLIFPLLYVIRKSKLYPKLLVWLSALLIVISLYWLIERAFDIDMPFDEYLNGKIYPIVRFFGLV</sequence>
<dbReference type="AlphaFoldDB" id="A0A0F9NKA0"/>
<evidence type="ECO:0000313" key="2">
    <source>
        <dbReference type="EMBL" id="KKM81757.1"/>
    </source>
</evidence>
<reference evidence="2" key="1">
    <citation type="journal article" date="2015" name="Nature">
        <title>Complex archaea that bridge the gap between prokaryotes and eukaryotes.</title>
        <authorList>
            <person name="Spang A."/>
            <person name="Saw J.H."/>
            <person name="Jorgensen S.L."/>
            <person name="Zaremba-Niedzwiedzka K."/>
            <person name="Martijn J."/>
            <person name="Lind A.E."/>
            <person name="van Eijk R."/>
            <person name="Schleper C."/>
            <person name="Guy L."/>
            <person name="Ettema T.J."/>
        </authorList>
    </citation>
    <scope>NUCLEOTIDE SEQUENCE</scope>
</reference>
<feature type="transmembrane region" description="Helical" evidence="1">
    <location>
        <begin position="338"/>
        <end position="362"/>
    </location>
</feature>
<gene>
    <name evidence="2" type="ORF">LCGC14_1326580</name>
</gene>
<keyword evidence="1" id="KW-0472">Membrane</keyword>
<dbReference type="Pfam" id="PF13795">
    <property type="entry name" value="HupE_UreJ_2"/>
    <property type="match status" value="1"/>
</dbReference>
<feature type="transmembrane region" description="Helical" evidence="1">
    <location>
        <begin position="195"/>
        <end position="216"/>
    </location>
</feature>
<proteinExistence type="predicted"/>
<protein>
    <recommendedName>
        <fullName evidence="3">HupE / UreJ protein</fullName>
    </recommendedName>
</protein>
<dbReference type="InterPro" id="IPR032809">
    <property type="entry name" value="Put_HupE_UreJ"/>
</dbReference>